<dbReference type="EMBL" id="LUTY01001268">
    <property type="protein sequence ID" value="OAD21960.1"/>
    <property type="molecule type" value="Genomic_DNA"/>
</dbReference>
<feature type="non-terminal residue" evidence="1">
    <location>
        <position position="289"/>
    </location>
</feature>
<accession>A0A176S1S0</accession>
<keyword evidence="2" id="KW-1185">Reference proteome</keyword>
<proteinExistence type="predicted"/>
<evidence type="ECO:0000313" key="2">
    <source>
        <dbReference type="Proteomes" id="UP000076962"/>
    </source>
</evidence>
<comment type="caution">
    <text evidence="1">The sequence shown here is derived from an EMBL/GenBank/DDBJ whole genome shotgun (WGS) entry which is preliminary data.</text>
</comment>
<organism evidence="1 2">
    <name type="scientific">Candidatus Thiomargarita nelsonii</name>
    <dbReference type="NCBI Taxonomy" id="1003181"/>
    <lineage>
        <taxon>Bacteria</taxon>
        <taxon>Pseudomonadati</taxon>
        <taxon>Pseudomonadota</taxon>
        <taxon>Gammaproteobacteria</taxon>
        <taxon>Thiotrichales</taxon>
        <taxon>Thiotrichaceae</taxon>
        <taxon>Thiomargarita</taxon>
    </lineage>
</organism>
<reference evidence="1 2" key="1">
    <citation type="submission" date="2016-05" db="EMBL/GenBank/DDBJ databases">
        <title>Single-cell genome of chain-forming Candidatus Thiomargarita nelsonii and comparison to other large sulfur-oxidizing bacteria.</title>
        <authorList>
            <person name="Winkel M."/>
            <person name="Salman V."/>
            <person name="Woyke T."/>
            <person name="Schulz-Vogt H."/>
            <person name="Richter M."/>
            <person name="Flood B."/>
            <person name="Bailey J."/>
            <person name="Amann R."/>
            <person name="Mussmann M."/>
        </authorList>
    </citation>
    <scope>NUCLEOTIDE SEQUENCE [LARGE SCALE GENOMIC DNA]</scope>
    <source>
        <strain evidence="1 2">THI036</strain>
    </source>
</reference>
<dbReference type="Proteomes" id="UP000076962">
    <property type="component" value="Unassembled WGS sequence"/>
</dbReference>
<sequence length="289" mass="33251">HIISFNRNVARCFDFDIAANQEIFQQTLSRLVPVKQHPMYEMENRVDSSHQGFFNWVNLEKILPLFQLAIPPQVASNWQKWGLLNSRAVALGWGATEGKGRFSIMIDAPIAGYREFFPPISNNLSITASGKPGTVISLSIPVREWFKAFEKFAQTNVDQKKLEEYKTVKEEMKKEMGFSLEEALSTFGPEILFFTDEVGGFVAVKIGNEELVSKILTILVDKYKLDYKTRQINGKTYHYLVKPAELRLSEFSPEELLVLRVFVQFSFSNFFNSHFYWVEDEGYLIFAGL</sequence>
<name>A0A176S1S0_9GAMM</name>
<dbReference type="AlphaFoldDB" id="A0A176S1S0"/>
<gene>
    <name evidence="1" type="ORF">THIOM_002259</name>
</gene>
<evidence type="ECO:0000313" key="1">
    <source>
        <dbReference type="EMBL" id="OAD21960.1"/>
    </source>
</evidence>
<protein>
    <submittedName>
        <fullName evidence="1">Uncharacterized protein</fullName>
    </submittedName>
</protein>
<feature type="non-terminal residue" evidence="1">
    <location>
        <position position="1"/>
    </location>
</feature>